<comment type="caution">
    <text evidence="1">The sequence shown here is derived from an EMBL/GenBank/DDBJ whole genome shotgun (WGS) entry which is preliminary data.</text>
</comment>
<evidence type="ECO:0000313" key="1">
    <source>
        <dbReference type="EMBL" id="GAJ20136.1"/>
    </source>
</evidence>
<sequence>PKYIPFSFLSPMFQFDSIPADFDNDCDVDFLDYSHFAQYWLVDCYSDPNLCGGTDLVENNFVDMNDLVKFISHWLEGVN</sequence>
<dbReference type="InterPro" id="IPR036439">
    <property type="entry name" value="Dockerin_dom_sf"/>
</dbReference>
<organism evidence="1">
    <name type="scientific">marine sediment metagenome</name>
    <dbReference type="NCBI Taxonomy" id="412755"/>
    <lineage>
        <taxon>unclassified sequences</taxon>
        <taxon>metagenomes</taxon>
        <taxon>ecological metagenomes</taxon>
    </lineage>
</organism>
<dbReference type="Gene3D" id="1.10.1330.10">
    <property type="entry name" value="Dockerin domain"/>
    <property type="match status" value="1"/>
</dbReference>
<proteinExistence type="predicted"/>
<dbReference type="EMBL" id="BARW01039401">
    <property type="protein sequence ID" value="GAJ20136.1"/>
    <property type="molecule type" value="Genomic_DNA"/>
</dbReference>
<feature type="non-terminal residue" evidence="1">
    <location>
        <position position="1"/>
    </location>
</feature>
<gene>
    <name evidence="1" type="ORF">S12H4_60034</name>
</gene>
<reference evidence="1" key="1">
    <citation type="journal article" date="2014" name="Front. Microbiol.">
        <title>High frequency of phylogenetically diverse reductive dehalogenase-homologous genes in deep subseafloor sedimentary metagenomes.</title>
        <authorList>
            <person name="Kawai M."/>
            <person name="Futagami T."/>
            <person name="Toyoda A."/>
            <person name="Takaki Y."/>
            <person name="Nishi S."/>
            <person name="Hori S."/>
            <person name="Arai W."/>
            <person name="Tsubouchi T."/>
            <person name="Morono Y."/>
            <person name="Uchiyama I."/>
            <person name="Ito T."/>
            <person name="Fujiyama A."/>
            <person name="Inagaki F."/>
            <person name="Takami H."/>
        </authorList>
    </citation>
    <scope>NUCLEOTIDE SEQUENCE</scope>
    <source>
        <strain evidence="1">Expedition CK06-06</strain>
    </source>
</reference>
<protein>
    <recommendedName>
        <fullName evidence="2">Dockerin domain-containing protein</fullName>
    </recommendedName>
</protein>
<name>X1VSH3_9ZZZZ</name>
<dbReference type="AlphaFoldDB" id="X1VSH3"/>
<dbReference type="GO" id="GO:0000272">
    <property type="term" value="P:polysaccharide catabolic process"/>
    <property type="evidence" value="ECO:0007669"/>
    <property type="project" value="InterPro"/>
</dbReference>
<accession>X1VSH3</accession>
<evidence type="ECO:0008006" key="2">
    <source>
        <dbReference type="Google" id="ProtNLM"/>
    </source>
</evidence>